<name>A0A8S5TN13_9CAUD</name>
<accession>A0A8S5TN13</accession>
<dbReference type="EMBL" id="BK032862">
    <property type="protein sequence ID" value="DAF64523.1"/>
    <property type="molecule type" value="Genomic_DNA"/>
</dbReference>
<organism evidence="1">
    <name type="scientific">Myoviridae sp. ctu6J18</name>
    <dbReference type="NCBI Taxonomy" id="2827714"/>
    <lineage>
        <taxon>Viruses</taxon>
        <taxon>Duplodnaviria</taxon>
        <taxon>Heunggongvirae</taxon>
        <taxon>Uroviricota</taxon>
        <taxon>Caudoviricetes</taxon>
    </lineage>
</organism>
<evidence type="ECO:0000313" key="1">
    <source>
        <dbReference type="EMBL" id="DAF64523.1"/>
    </source>
</evidence>
<reference evidence="1" key="1">
    <citation type="journal article" date="2021" name="Proc. Natl. Acad. Sci. U.S.A.">
        <title>A Catalog of Tens of Thousands of Viruses from Human Metagenomes Reveals Hidden Associations with Chronic Diseases.</title>
        <authorList>
            <person name="Tisza M.J."/>
            <person name="Buck C.B."/>
        </authorList>
    </citation>
    <scope>NUCLEOTIDE SEQUENCE</scope>
    <source>
        <strain evidence="1">Ctu6J18</strain>
    </source>
</reference>
<proteinExistence type="predicted"/>
<protein>
    <submittedName>
        <fullName evidence="1">Uncharacterized protein</fullName>
    </submittedName>
</protein>
<sequence>MDIVGKTLETLAVLEDEGIIVQQGWYDESIKKLHVTVWNLGDYGGKGSDDETEVEIAAVQVCIWSNKDQIKLKKRIKRLMCKAGFAFMGSNDNLETDTKIFMNAARFMAAEEAEKEDEEE</sequence>